<geneLocation type="plasmid" evidence="12 13">
    <name>pA</name>
</geneLocation>
<keyword evidence="6" id="KW-0677">Repeat</keyword>
<keyword evidence="8 12" id="KW-0067">ATP-binding</keyword>
<dbReference type="PANTHER" id="PTHR43790">
    <property type="entry name" value="CARBOHYDRATE TRANSPORT ATP-BINDING PROTEIN MG119-RELATED"/>
    <property type="match status" value="1"/>
</dbReference>
<proteinExistence type="inferred from homology"/>
<dbReference type="Pfam" id="PF00005">
    <property type="entry name" value="ABC_tran"/>
    <property type="match status" value="2"/>
</dbReference>
<comment type="similarity">
    <text evidence="2">Belongs to the ABC transporter superfamily.</text>
</comment>
<dbReference type="SMART" id="SM00382">
    <property type="entry name" value="AAA"/>
    <property type="match status" value="2"/>
</dbReference>
<keyword evidence="10" id="KW-0472">Membrane</keyword>
<evidence type="ECO:0000256" key="8">
    <source>
        <dbReference type="ARBA" id="ARBA00022840"/>
    </source>
</evidence>
<evidence type="ECO:0000313" key="12">
    <source>
        <dbReference type="EMBL" id="USJ25614.1"/>
    </source>
</evidence>
<dbReference type="InterPro" id="IPR027417">
    <property type="entry name" value="P-loop_NTPase"/>
</dbReference>
<evidence type="ECO:0000256" key="9">
    <source>
        <dbReference type="ARBA" id="ARBA00022967"/>
    </source>
</evidence>
<comment type="subcellular location">
    <subcellularLocation>
        <location evidence="1">Cell membrane</location>
        <topology evidence="1">Peripheral membrane protein</topology>
    </subcellularLocation>
</comment>
<feature type="domain" description="ABC transporter" evidence="11">
    <location>
        <begin position="44"/>
        <end position="279"/>
    </location>
</feature>
<evidence type="ECO:0000256" key="1">
    <source>
        <dbReference type="ARBA" id="ARBA00004202"/>
    </source>
</evidence>
<gene>
    <name evidence="12" type="ORF">NE863_24355</name>
</gene>
<evidence type="ECO:0000256" key="6">
    <source>
        <dbReference type="ARBA" id="ARBA00022737"/>
    </source>
</evidence>
<dbReference type="FunFam" id="3.40.50.300:FF:000127">
    <property type="entry name" value="Ribose import ATP-binding protein RbsA"/>
    <property type="match status" value="1"/>
</dbReference>
<keyword evidence="12" id="KW-0614">Plasmid</keyword>
<dbReference type="InterPro" id="IPR050107">
    <property type="entry name" value="ABC_carbohydrate_import_ATPase"/>
</dbReference>
<dbReference type="CDD" id="cd03216">
    <property type="entry name" value="ABC_Carb_Monos_I"/>
    <property type="match status" value="1"/>
</dbReference>
<dbReference type="PANTHER" id="PTHR43790:SF9">
    <property type="entry name" value="GALACTOFURANOSE TRANSPORTER ATP-BINDING PROTEIN YTFR"/>
    <property type="match status" value="1"/>
</dbReference>
<reference evidence="12" key="1">
    <citation type="submission" date="2022-06" db="EMBL/GenBank/DDBJ databases">
        <title>Physiological and biochemical characterization and genomic elucidation of a strain of the genus Ensifer adhaerens M8 that combines arsenic oxidation and chromium reduction.</title>
        <authorList>
            <person name="Li X."/>
            <person name="Yu c."/>
        </authorList>
    </citation>
    <scope>NUCLEOTIDE SEQUENCE</scope>
    <source>
        <strain evidence="12">M8</strain>
        <plasmid evidence="12">pA</plasmid>
    </source>
</reference>
<keyword evidence="9" id="KW-1278">Translocase</keyword>
<evidence type="ECO:0000256" key="4">
    <source>
        <dbReference type="ARBA" id="ARBA00022475"/>
    </source>
</evidence>
<dbReference type="GO" id="GO:0016887">
    <property type="term" value="F:ATP hydrolysis activity"/>
    <property type="evidence" value="ECO:0007669"/>
    <property type="project" value="InterPro"/>
</dbReference>
<keyword evidence="7" id="KW-0547">Nucleotide-binding</keyword>
<dbReference type="CDD" id="cd03215">
    <property type="entry name" value="ABC_Carb_Monos_II"/>
    <property type="match status" value="1"/>
</dbReference>
<sequence>MGEVVGCGGPGITLRQQRPFSPWTGKEVSTTPLPVADVSSKTALRLSRISKRFGPLRANDAISFELKQGEVIALLGENGAGKTTLMNILFGHYVADEGTVEAFGKPLPPGDPRAAIDAGVGMVHQHFTLADNMTVQENIALGTQSIWRLRLDRAAARRRIDRLSADFGLAVDPTATVSSLSVGERQRVEILKALYREARILIMDEPTAVLPPAETEALFRTLKLLVAKGLSIIFISHKLHEVMAVSDRVLVLRSGQLVGERETGSTDRKELAALMVGKEVKPANVSPLKLGAPLLALEQVSATAYNGAGLDKVSLTLTAGEITGIAGVAGNGQAVLAALIAGIRRPTSGSISIAGRDVADWSPRAALAHGVARIPEDRHAIGSIGDMSVTENVIAERYRSPRFSRMGFLNWKAAGRFAEKLIADYDVKCPSPEARIRLLSGGNMQKLILGRALDADPAVILASQPTRGLDVGAVAYVHRMLLSARDRGAAILLISEDLEEVLALSDRIFVMFKGRLSTPSARGERSIRELGELMAGHSGERGDHAA</sequence>
<dbReference type="InterPro" id="IPR003439">
    <property type="entry name" value="ABC_transporter-like_ATP-bd"/>
</dbReference>
<evidence type="ECO:0000256" key="3">
    <source>
        <dbReference type="ARBA" id="ARBA00022448"/>
    </source>
</evidence>
<keyword evidence="5" id="KW-0762">Sugar transport</keyword>
<dbReference type="InterPro" id="IPR003593">
    <property type="entry name" value="AAA+_ATPase"/>
</dbReference>
<dbReference type="AlphaFoldDB" id="A0A9Q9DBR4"/>
<name>A0A9Q9DBR4_ENSAD</name>
<dbReference type="InterPro" id="IPR017871">
    <property type="entry name" value="ABC_transporter-like_CS"/>
</dbReference>
<accession>A0A9Q9DBR4</accession>
<evidence type="ECO:0000313" key="13">
    <source>
        <dbReference type="Proteomes" id="UP001055460"/>
    </source>
</evidence>
<evidence type="ECO:0000256" key="10">
    <source>
        <dbReference type="ARBA" id="ARBA00023136"/>
    </source>
</evidence>
<evidence type="ECO:0000256" key="2">
    <source>
        <dbReference type="ARBA" id="ARBA00005417"/>
    </source>
</evidence>
<keyword evidence="3" id="KW-0813">Transport</keyword>
<evidence type="ECO:0000256" key="5">
    <source>
        <dbReference type="ARBA" id="ARBA00022597"/>
    </source>
</evidence>
<evidence type="ECO:0000256" key="7">
    <source>
        <dbReference type="ARBA" id="ARBA00022741"/>
    </source>
</evidence>
<feature type="domain" description="ABC transporter" evidence="11">
    <location>
        <begin position="295"/>
        <end position="538"/>
    </location>
</feature>
<dbReference type="PROSITE" id="PS00211">
    <property type="entry name" value="ABC_TRANSPORTER_1"/>
    <property type="match status" value="2"/>
</dbReference>
<dbReference type="Gene3D" id="3.40.50.300">
    <property type="entry name" value="P-loop containing nucleotide triphosphate hydrolases"/>
    <property type="match status" value="2"/>
</dbReference>
<dbReference type="PROSITE" id="PS50893">
    <property type="entry name" value="ABC_TRANSPORTER_2"/>
    <property type="match status" value="2"/>
</dbReference>
<dbReference type="EMBL" id="CP098808">
    <property type="protein sequence ID" value="USJ25614.1"/>
    <property type="molecule type" value="Genomic_DNA"/>
</dbReference>
<protein>
    <submittedName>
        <fullName evidence="12">ABC transporter ATP-binding protein</fullName>
    </submittedName>
</protein>
<dbReference type="Proteomes" id="UP001055460">
    <property type="component" value="Plasmid pA"/>
</dbReference>
<evidence type="ECO:0000259" key="11">
    <source>
        <dbReference type="PROSITE" id="PS50893"/>
    </source>
</evidence>
<keyword evidence="4" id="KW-1003">Cell membrane</keyword>
<dbReference type="GO" id="GO:0005524">
    <property type="term" value="F:ATP binding"/>
    <property type="evidence" value="ECO:0007669"/>
    <property type="project" value="UniProtKB-KW"/>
</dbReference>
<organism evidence="12 13">
    <name type="scientific">Ensifer adhaerens</name>
    <name type="common">Sinorhizobium morelense</name>
    <dbReference type="NCBI Taxonomy" id="106592"/>
    <lineage>
        <taxon>Bacteria</taxon>
        <taxon>Pseudomonadati</taxon>
        <taxon>Pseudomonadota</taxon>
        <taxon>Alphaproteobacteria</taxon>
        <taxon>Hyphomicrobiales</taxon>
        <taxon>Rhizobiaceae</taxon>
        <taxon>Sinorhizobium/Ensifer group</taxon>
        <taxon>Ensifer</taxon>
    </lineage>
</organism>
<dbReference type="GO" id="GO:0005886">
    <property type="term" value="C:plasma membrane"/>
    <property type="evidence" value="ECO:0007669"/>
    <property type="project" value="UniProtKB-SubCell"/>
</dbReference>
<dbReference type="SUPFAM" id="SSF52540">
    <property type="entry name" value="P-loop containing nucleoside triphosphate hydrolases"/>
    <property type="match status" value="2"/>
</dbReference>